<name>A0A8K0IAW6_COCNU</name>
<evidence type="ECO:0000256" key="5">
    <source>
        <dbReference type="ARBA" id="ARBA00022840"/>
    </source>
</evidence>
<dbReference type="AlphaFoldDB" id="A0A8K0IAW6"/>
<dbReference type="SMART" id="SM00358">
    <property type="entry name" value="DSRM"/>
    <property type="match status" value="1"/>
</dbReference>
<dbReference type="PROSITE" id="PS50137">
    <property type="entry name" value="DS_RBD"/>
    <property type="match status" value="1"/>
</dbReference>
<dbReference type="OrthoDB" id="620161at2759"/>
<dbReference type="GO" id="GO:0005524">
    <property type="term" value="F:ATP binding"/>
    <property type="evidence" value="ECO:0007669"/>
    <property type="project" value="UniProtKB-KW"/>
</dbReference>
<protein>
    <recommendedName>
        <fullName evidence="9">DRBM domain-containing protein</fullName>
    </recommendedName>
</protein>
<evidence type="ECO:0000256" key="6">
    <source>
        <dbReference type="PROSITE-ProRule" id="PRU00266"/>
    </source>
</evidence>
<feature type="compositionally biased region" description="Polar residues" evidence="7">
    <location>
        <begin position="247"/>
        <end position="262"/>
    </location>
</feature>
<evidence type="ECO:0000313" key="11">
    <source>
        <dbReference type="Proteomes" id="UP000797356"/>
    </source>
</evidence>
<dbReference type="Gene3D" id="3.30.200.20">
    <property type="entry name" value="Phosphorylase Kinase, domain 1"/>
    <property type="match status" value="1"/>
</dbReference>
<dbReference type="SUPFAM" id="SSF54768">
    <property type="entry name" value="dsRNA-binding domain-like"/>
    <property type="match status" value="1"/>
</dbReference>
<evidence type="ECO:0000256" key="7">
    <source>
        <dbReference type="SAM" id="MobiDB-lite"/>
    </source>
</evidence>
<keyword evidence="8" id="KW-0472">Membrane</keyword>
<feature type="region of interest" description="Disordered" evidence="7">
    <location>
        <begin position="247"/>
        <end position="288"/>
    </location>
</feature>
<accession>A0A8K0IAW6</accession>
<keyword evidence="8" id="KW-0812">Transmembrane</keyword>
<dbReference type="GO" id="GO:0004674">
    <property type="term" value="F:protein serine/threonine kinase activity"/>
    <property type="evidence" value="ECO:0007669"/>
    <property type="project" value="UniProtKB-KW"/>
</dbReference>
<keyword evidence="5" id="KW-0067">ATP-binding</keyword>
<evidence type="ECO:0000256" key="8">
    <source>
        <dbReference type="SAM" id="Phobius"/>
    </source>
</evidence>
<feature type="domain" description="DRBM" evidence="9">
    <location>
        <begin position="68"/>
        <end position="106"/>
    </location>
</feature>
<keyword evidence="6" id="KW-0694">RNA-binding</keyword>
<evidence type="ECO:0000256" key="4">
    <source>
        <dbReference type="ARBA" id="ARBA00022777"/>
    </source>
</evidence>
<feature type="compositionally biased region" description="Basic residues" evidence="7">
    <location>
        <begin position="270"/>
        <end position="287"/>
    </location>
</feature>
<dbReference type="PANTHER" id="PTHR27002:SF181">
    <property type="entry name" value="RECEPTOR-LIKE SERINE_THREONINE-PROTEIN KINASE"/>
    <property type="match status" value="1"/>
</dbReference>
<dbReference type="Gene3D" id="3.30.160.20">
    <property type="match status" value="1"/>
</dbReference>
<proteinExistence type="predicted"/>
<dbReference type="GO" id="GO:0003723">
    <property type="term" value="F:RNA binding"/>
    <property type="evidence" value="ECO:0007669"/>
    <property type="project" value="UniProtKB-UniRule"/>
</dbReference>
<dbReference type="Pfam" id="PF00035">
    <property type="entry name" value="dsrm"/>
    <property type="match status" value="1"/>
</dbReference>
<feature type="transmembrane region" description="Helical" evidence="8">
    <location>
        <begin position="6"/>
        <end position="24"/>
    </location>
</feature>
<evidence type="ECO:0000259" key="9">
    <source>
        <dbReference type="PROSITE" id="PS50137"/>
    </source>
</evidence>
<dbReference type="FunFam" id="3.30.160.20:FF:000071">
    <property type="entry name" value="Double-stranded RNA-binding protein 4"/>
    <property type="match status" value="1"/>
</dbReference>
<keyword evidence="11" id="KW-1185">Reference proteome</keyword>
<reference evidence="10" key="2">
    <citation type="submission" date="2019-07" db="EMBL/GenBank/DDBJ databases">
        <authorList>
            <person name="Yang Y."/>
            <person name="Bocs S."/>
            <person name="Baudouin L."/>
        </authorList>
    </citation>
    <scope>NUCLEOTIDE SEQUENCE</scope>
    <source>
        <tissue evidence="10">Spear leaf of Hainan Tall coconut</tissue>
    </source>
</reference>
<evidence type="ECO:0000256" key="3">
    <source>
        <dbReference type="ARBA" id="ARBA00022741"/>
    </source>
</evidence>
<gene>
    <name evidence="10" type="ORF">COCNU_06G007670</name>
</gene>
<reference evidence="10" key="1">
    <citation type="journal article" date="2017" name="Gigascience">
        <title>The genome draft of coconut (Cocos nucifera).</title>
        <authorList>
            <person name="Xiao Y."/>
            <person name="Xu P."/>
            <person name="Fan H."/>
            <person name="Baudouin L."/>
            <person name="Xia W."/>
            <person name="Bocs S."/>
            <person name="Xu J."/>
            <person name="Li Q."/>
            <person name="Guo A."/>
            <person name="Zhou L."/>
            <person name="Li J."/>
            <person name="Wu Y."/>
            <person name="Ma Z."/>
            <person name="Armero A."/>
            <person name="Issali A.E."/>
            <person name="Liu N."/>
            <person name="Peng M."/>
            <person name="Yang Y."/>
        </authorList>
    </citation>
    <scope>NUCLEOTIDE SEQUENCE</scope>
    <source>
        <tissue evidence="10">Spear leaf of Hainan Tall coconut</tissue>
    </source>
</reference>
<keyword evidence="3" id="KW-0547">Nucleotide-binding</keyword>
<evidence type="ECO:0000256" key="2">
    <source>
        <dbReference type="ARBA" id="ARBA00022679"/>
    </source>
</evidence>
<keyword evidence="4" id="KW-0418">Kinase</keyword>
<dbReference type="Proteomes" id="UP000797356">
    <property type="component" value="Chromosome 6"/>
</dbReference>
<dbReference type="CDD" id="cd00048">
    <property type="entry name" value="DSRM_SF"/>
    <property type="match status" value="1"/>
</dbReference>
<dbReference type="PANTHER" id="PTHR27002">
    <property type="entry name" value="RECEPTOR-LIKE SERINE/THREONINE-PROTEIN KINASE SD1-8"/>
    <property type="match status" value="1"/>
</dbReference>
<evidence type="ECO:0000313" key="10">
    <source>
        <dbReference type="EMBL" id="KAG1346938.1"/>
    </source>
</evidence>
<sequence length="513" mass="56574">MWEITWFIVILISGVVYYFHPLVVQSIVFHDYQQDTTFCKSILHEYAVKMNIEKPAYTTSQLEGVLLPSFISSLVFDGKTYTGAAGRSKKEAEQIAARVVIQSILAYSDTRTIMSEIVKSKGKLYAAIQKNSDSGLSHLGNVASGQQARNDSSSSTAKGKEIQAAPANDDLAGVANQKQLLLGQLPAATETKSLLEAKKPKEEYPCEQSVGPIGSNTSPPVLAQGDLPSGLKSSVFESFNGSYQAEQNQVSDLAGPSMQSCDAQYGVPSSKRKRSRKKKGGHQHKKARTEQNFTTWFMIFLDLSTMQEHRFYPSLISPTHSLRKLALLPNLSQDNRPKKKMLDVGTGLAMLKARVSEKVECNGKPLQKTNARTLNDGKEIAVKGLSAKSKQGATELKNEMKLTAKLQHRNLVRMLVCCIKRVLKTSNMFWENEMNPKISDFGMAKESETNTNGVVGTFAAGMATVEKAEADRMDPLFGDPYTTDQMHRERVAVCPGKSRGKPCHMYHFSDATQ</sequence>
<comment type="caution">
    <text evidence="10">The sequence shown here is derived from an EMBL/GenBank/DDBJ whole genome shotgun (WGS) entry which is preliminary data.</text>
</comment>
<feature type="compositionally biased region" description="Polar residues" evidence="7">
    <location>
        <begin position="143"/>
        <end position="157"/>
    </location>
</feature>
<dbReference type="InterPro" id="IPR014720">
    <property type="entry name" value="dsRBD_dom"/>
</dbReference>
<evidence type="ECO:0000256" key="1">
    <source>
        <dbReference type="ARBA" id="ARBA00022527"/>
    </source>
</evidence>
<feature type="region of interest" description="Disordered" evidence="7">
    <location>
        <begin position="196"/>
        <end position="226"/>
    </location>
</feature>
<dbReference type="InterPro" id="IPR011009">
    <property type="entry name" value="Kinase-like_dom_sf"/>
</dbReference>
<dbReference type="SUPFAM" id="SSF56112">
    <property type="entry name" value="Protein kinase-like (PK-like)"/>
    <property type="match status" value="1"/>
</dbReference>
<keyword evidence="2" id="KW-0808">Transferase</keyword>
<feature type="region of interest" description="Disordered" evidence="7">
    <location>
        <begin position="138"/>
        <end position="162"/>
    </location>
</feature>
<keyword evidence="1" id="KW-0723">Serine/threonine-protein kinase</keyword>
<dbReference type="GO" id="GO:0005886">
    <property type="term" value="C:plasma membrane"/>
    <property type="evidence" value="ECO:0007669"/>
    <property type="project" value="TreeGrafter"/>
</dbReference>
<dbReference type="EMBL" id="CM017877">
    <property type="protein sequence ID" value="KAG1346938.1"/>
    <property type="molecule type" value="Genomic_DNA"/>
</dbReference>
<keyword evidence="8" id="KW-1133">Transmembrane helix</keyword>
<organism evidence="10 11">
    <name type="scientific">Cocos nucifera</name>
    <name type="common">Coconut palm</name>
    <dbReference type="NCBI Taxonomy" id="13894"/>
    <lineage>
        <taxon>Eukaryota</taxon>
        <taxon>Viridiplantae</taxon>
        <taxon>Streptophyta</taxon>
        <taxon>Embryophyta</taxon>
        <taxon>Tracheophyta</taxon>
        <taxon>Spermatophyta</taxon>
        <taxon>Magnoliopsida</taxon>
        <taxon>Liliopsida</taxon>
        <taxon>Arecaceae</taxon>
        <taxon>Arecoideae</taxon>
        <taxon>Cocoseae</taxon>
        <taxon>Attaleinae</taxon>
        <taxon>Cocos</taxon>
    </lineage>
</organism>